<organism evidence="1 2">
    <name type="scientific">Corynebacterium provencense</name>
    <dbReference type="NCBI Taxonomy" id="1737425"/>
    <lineage>
        <taxon>Bacteria</taxon>
        <taxon>Bacillati</taxon>
        <taxon>Actinomycetota</taxon>
        <taxon>Actinomycetes</taxon>
        <taxon>Mycobacteriales</taxon>
        <taxon>Corynebacteriaceae</taxon>
        <taxon>Corynebacterium</taxon>
    </lineage>
</organism>
<reference evidence="2" key="1">
    <citation type="submission" date="2017-11" db="EMBL/GenBank/DDBJ databases">
        <title>Otitis media/interna in a cat caused by the recently described species Corynebacterium provencense.</title>
        <authorList>
            <person name="Kittl S."/>
            <person name="Brodard I."/>
            <person name="Rychener L."/>
            <person name="Jores J."/>
            <person name="Roosje P."/>
            <person name="Gobeli Brawand S."/>
        </authorList>
    </citation>
    <scope>NUCLEOTIDE SEQUENCE [LARGE SCALE GENOMIC DNA]</scope>
    <source>
        <strain evidence="2">17KM38</strain>
    </source>
</reference>
<dbReference type="STRING" id="1737425.GCA_900049755_01657"/>
<gene>
    <name evidence="1" type="ORF">Csp1_21330</name>
</gene>
<evidence type="ECO:0000313" key="2">
    <source>
        <dbReference type="Proteomes" id="UP000247696"/>
    </source>
</evidence>
<dbReference type="RefSeq" id="WP_110481907.1">
    <property type="nucleotide sequence ID" value="NZ_CP024988.1"/>
</dbReference>
<dbReference type="OrthoDB" id="4426992at2"/>
<keyword evidence="2" id="KW-1185">Reference proteome</keyword>
<dbReference type="KEGG" id="cpre:Csp1_21330"/>
<accession>A0A2Z3YT73</accession>
<dbReference type="Proteomes" id="UP000247696">
    <property type="component" value="Chromosome"/>
</dbReference>
<protein>
    <recommendedName>
        <fullName evidence="3">DUF2505 domain-containing protein</fullName>
    </recommendedName>
</protein>
<dbReference type="EMBL" id="CP024988">
    <property type="protein sequence ID" value="AWT26891.1"/>
    <property type="molecule type" value="Genomic_DNA"/>
</dbReference>
<evidence type="ECO:0008006" key="3">
    <source>
        <dbReference type="Google" id="ProtNLM"/>
    </source>
</evidence>
<proteinExistence type="predicted"/>
<name>A0A2Z3YT73_9CORY</name>
<evidence type="ECO:0000313" key="1">
    <source>
        <dbReference type="EMBL" id="AWT26891.1"/>
    </source>
</evidence>
<sequence>MVTRATTVTRTIDLPLETVRRVVESEEFLLTVGDGPGQTVTLTGGERELLDDGSVTATVTATFGQGEDAVVMVQRAELSAPDEDGSFTLFTSVPLPGNLGTMATNQVFAEVEGDPGDVTSLVTTVAVQVDVPVIGPKLVDRVLSGAEQSTDQGVERILRLAS</sequence>
<dbReference type="AlphaFoldDB" id="A0A2Z3YT73"/>